<dbReference type="Proteomes" id="UP001233172">
    <property type="component" value="Unassembled WGS sequence"/>
</dbReference>
<comment type="caution">
    <text evidence="1">The sequence shown here is derived from an EMBL/GenBank/DDBJ whole genome shotgun (WGS) entry which is preliminary data.</text>
</comment>
<dbReference type="AlphaFoldDB" id="A0AAD8B5B4"/>
<dbReference type="EMBL" id="JASAOG010000145">
    <property type="protein sequence ID" value="KAK0047812.1"/>
    <property type="molecule type" value="Genomic_DNA"/>
</dbReference>
<gene>
    <name evidence="1" type="ORF">Bpfe_022736</name>
</gene>
<reference evidence="1" key="1">
    <citation type="journal article" date="2023" name="PLoS Negl. Trop. Dis.">
        <title>A genome sequence for Biomphalaria pfeifferi, the major vector snail for the human-infecting parasite Schistosoma mansoni.</title>
        <authorList>
            <person name="Bu L."/>
            <person name="Lu L."/>
            <person name="Laidemitt M.R."/>
            <person name="Zhang S.M."/>
            <person name="Mutuku M."/>
            <person name="Mkoji G."/>
            <person name="Steinauer M."/>
            <person name="Loker E.S."/>
        </authorList>
    </citation>
    <scope>NUCLEOTIDE SEQUENCE</scope>
    <source>
        <strain evidence="1">KasaAsao</strain>
    </source>
</reference>
<proteinExistence type="predicted"/>
<name>A0AAD8B5B4_BIOPF</name>
<organism evidence="1 2">
    <name type="scientific">Biomphalaria pfeifferi</name>
    <name type="common">Bloodfluke planorb</name>
    <name type="synonym">Freshwater snail</name>
    <dbReference type="NCBI Taxonomy" id="112525"/>
    <lineage>
        <taxon>Eukaryota</taxon>
        <taxon>Metazoa</taxon>
        <taxon>Spiralia</taxon>
        <taxon>Lophotrochozoa</taxon>
        <taxon>Mollusca</taxon>
        <taxon>Gastropoda</taxon>
        <taxon>Heterobranchia</taxon>
        <taxon>Euthyneura</taxon>
        <taxon>Panpulmonata</taxon>
        <taxon>Hygrophila</taxon>
        <taxon>Lymnaeoidea</taxon>
        <taxon>Planorbidae</taxon>
        <taxon>Biomphalaria</taxon>
    </lineage>
</organism>
<feature type="non-terminal residue" evidence="1">
    <location>
        <position position="51"/>
    </location>
</feature>
<evidence type="ECO:0000313" key="1">
    <source>
        <dbReference type="EMBL" id="KAK0047812.1"/>
    </source>
</evidence>
<reference evidence="1" key="2">
    <citation type="submission" date="2023-04" db="EMBL/GenBank/DDBJ databases">
        <authorList>
            <person name="Bu L."/>
            <person name="Lu L."/>
            <person name="Laidemitt M.R."/>
            <person name="Zhang S.M."/>
            <person name="Mutuku M."/>
            <person name="Mkoji G."/>
            <person name="Steinauer M."/>
            <person name="Loker E.S."/>
        </authorList>
    </citation>
    <scope>NUCLEOTIDE SEQUENCE</scope>
    <source>
        <strain evidence="1">KasaAsao</strain>
        <tissue evidence="1">Whole Snail</tissue>
    </source>
</reference>
<protein>
    <submittedName>
        <fullName evidence="1">CD109 antigen-like isoform X2</fullName>
    </submittedName>
</protein>
<feature type="non-terminal residue" evidence="1">
    <location>
        <position position="1"/>
    </location>
</feature>
<accession>A0AAD8B5B4</accession>
<sequence>IDFNLDCRYCLILLRGYNPLQFEEKIDIQISSDILSILIQTDKAIYKPKER</sequence>
<evidence type="ECO:0000313" key="2">
    <source>
        <dbReference type="Proteomes" id="UP001233172"/>
    </source>
</evidence>
<keyword evidence="2" id="KW-1185">Reference proteome</keyword>